<reference evidence="5" key="1">
    <citation type="journal article" date="2019" name="Int. J. Syst. Evol. Microbiol.">
        <title>The Global Catalogue of Microorganisms (GCM) 10K type strain sequencing project: providing services to taxonomists for standard genome sequencing and annotation.</title>
        <authorList>
            <consortium name="The Broad Institute Genomics Platform"/>
            <consortium name="The Broad Institute Genome Sequencing Center for Infectious Disease"/>
            <person name="Wu L."/>
            <person name="Ma J."/>
        </authorList>
    </citation>
    <scope>NUCLEOTIDE SEQUENCE [LARGE SCALE GENOMIC DNA]</scope>
    <source>
        <strain evidence="5">CECT 9128</strain>
    </source>
</reference>
<dbReference type="RefSeq" id="WP_290234148.1">
    <property type="nucleotide sequence ID" value="NZ_JAUFPZ010000002.1"/>
</dbReference>
<dbReference type="Proteomes" id="UP001595793">
    <property type="component" value="Unassembled WGS sequence"/>
</dbReference>
<organism evidence="4 5">
    <name type="scientific">Zunongwangia endophytica</name>
    <dbReference type="NCBI Taxonomy" id="1808945"/>
    <lineage>
        <taxon>Bacteria</taxon>
        <taxon>Pseudomonadati</taxon>
        <taxon>Bacteroidota</taxon>
        <taxon>Flavobacteriia</taxon>
        <taxon>Flavobacteriales</taxon>
        <taxon>Flavobacteriaceae</taxon>
        <taxon>Zunongwangia</taxon>
    </lineage>
</organism>
<name>A0ABV8H9I2_9FLAO</name>
<accession>A0ABV8H9I2</accession>
<evidence type="ECO:0000313" key="5">
    <source>
        <dbReference type="Proteomes" id="UP001595793"/>
    </source>
</evidence>
<protein>
    <submittedName>
        <fullName evidence="4">Response regulator</fullName>
    </submittedName>
</protein>
<dbReference type="InterPro" id="IPR001789">
    <property type="entry name" value="Sig_transdc_resp-reg_receiver"/>
</dbReference>
<feature type="modified residue" description="4-aspartylphosphate" evidence="2">
    <location>
        <position position="61"/>
    </location>
</feature>
<proteinExistence type="predicted"/>
<evidence type="ECO:0000256" key="2">
    <source>
        <dbReference type="PROSITE-ProRule" id="PRU00169"/>
    </source>
</evidence>
<dbReference type="SUPFAM" id="SSF52172">
    <property type="entry name" value="CheY-like"/>
    <property type="match status" value="1"/>
</dbReference>
<dbReference type="PROSITE" id="PS50110">
    <property type="entry name" value="RESPONSE_REGULATORY"/>
    <property type="match status" value="1"/>
</dbReference>
<comment type="caution">
    <text evidence="4">The sequence shown here is derived from an EMBL/GenBank/DDBJ whole genome shotgun (WGS) entry which is preliminary data.</text>
</comment>
<evidence type="ECO:0000313" key="4">
    <source>
        <dbReference type="EMBL" id="MFC4027445.1"/>
    </source>
</evidence>
<keyword evidence="1 2" id="KW-0597">Phosphoprotein</keyword>
<dbReference type="CDD" id="cd17546">
    <property type="entry name" value="REC_hyHK_CKI1_RcsC-like"/>
    <property type="match status" value="1"/>
</dbReference>
<dbReference type="Gene3D" id="3.40.50.2300">
    <property type="match status" value="1"/>
</dbReference>
<feature type="domain" description="Response regulatory" evidence="3">
    <location>
        <begin position="9"/>
        <end position="128"/>
    </location>
</feature>
<sequence length="132" mass="14777">MKEFEKPIKILAVDDNPVNLFLVKTIINKIFDCAEVITAATGEEGVAIYRDSPIFDLILMDIQLPGIDGFEASRLIKKIEAKRPTRIVALSGNKLENMIEKGEMVGMDGYLSKPIKVEPSKNLFQKLLVEKI</sequence>
<evidence type="ECO:0000259" key="3">
    <source>
        <dbReference type="PROSITE" id="PS50110"/>
    </source>
</evidence>
<dbReference type="PANTHER" id="PTHR43719">
    <property type="entry name" value="TWO-COMPONENT HISTIDINE KINASE"/>
    <property type="match status" value="1"/>
</dbReference>
<dbReference type="InterPro" id="IPR011006">
    <property type="entry name" value="CheY-like_superfamily"/>
</dbReference>
<dbReference type="SMART" id="SM00448">
    <property type="entry name" value="REC"/>
    <property type="match status" value="1"/>
</dbReference>
<dbReference type="InterPro" id="IPR050956">
    <property type="entry name" value="2C_system_His_kinase"/>
</dbReference>
<dbReference type="Pfam" id="PF00072">
    <property type="entry name" value="Response_reg"/>
    <property type="match status" value="1"/>
</dbReference>
<evidence type="ECO:0000256" key="1">
    <source>
        <dbReference type="ARBA" id="ARBA00022553"/>
    </source>
</evidence>
<gene>
    <name evidence="4" type="ORF">ACFOS1_08520</name>
</gene>
<dbReference type="PANTHER" id="PTHR43719:SF28">
    <property type="entry name" value="PEROXIDE STRESS-ACTIVATED HISTIDINE KINASE MAK1-RELATED"/>
    <property type="match status" value="1"/>
</dbReference>
<dbReference type="EMBL" id="JBHSAS010000006">
    <property type="protein sequence ID" value="MFC4027445.1"/>
    <property type="molecule type" value="Genomic_DNA"/>
</dbReference>
<keyword evidence="5" id="KW-1185">Reference proteome</keyword>